<evidence type="ECO:0008006" key="2">
    <source>
        <dbReference type="Google" id="ProtNLM"/>
    </source>
</evidence>
<organism evidence="1">
    <name type="scientific">marine sediment metagenome</name>
    <dbReference type="NCBI Taxonomy" id="412755"/>
    <lineage>
        <taxon>unclassified sequences</taxon>
        <taxon>metagenomes</taxon>
        <taxon>ecological metagenomes</taxon>
    </lineage>
</organism>
<accession>X1QW27</accession>
<proteinExistence type="predicted"/>
<gene>
    <name evidence="1" type="ORF">S12H4_04376</name>
</gene>
<dbReference type="AlphaFoldDB" id="X1QW27"/>
<reference evidence="1" key="1">
    <citation type="journal article" date="2014" name="Front. Microbiol.">
        <title>High frequency of phylogenetically diverse reductive dehalogenase-homologous genes in deep subseafloor sedimentary metagenomes.</title>
        <authorList>
            <person name="Kawai M."/>
            <person name="Futagami T."/>
            <person name="Toyoda A."/>
            <person name="Takaki Y."/>
            <person name="Nishi S."/>
            <person name="Hori S."/>
            <person name="Arai W."/>
            <person name="Tsubouchi T."/>
            <person name="Morono Y."/>
            <person name="Uchiyama I."/>
            <person name="Ito T."/>
            <person name="Fujiyama A."/>
            <person name="Inagaki F."/>
            <person name="Takami H."/>
        </authorList>
    </citation>
    <scope>NUCLEOTIDE SEQUENCE</scope>
    <source>
        <strain evidence="1">Expedition CK06-06</strain>
    </source>
</reference>
<sequence>MASQVLKDIASDFARVDPAIAEADELIAAMREAGEDTATMEADLRALKLRKTKWQRMLKSRGLTI</sequence>
<comment type="caution">
    <text evidence="1">The sequence shown here is derived from an EMBL/GenBank/DDBJ whole genome shotgun (WGS) entry which is preliminary data.</text>
</comment>
<evidence type="ECO:0000313" key="1">
    <source>
        <dbReference type="EMBL" id="GAI72792.1"/>
    </source>
</evidence>
<dbReference type="EMBL" id="BARW01001342">
    <property type="protein sequence ID" value="GAI72792.1"/>
    <property type="molecule type" value="Genomic_DNA"/>
</dbReference>
<name>X1QW27_9ZZZZ</name>
<protein>
    <recommendedName>
        <fullName evidence="2">DUF465 domain-containing protein</fullName>
    </recommendedName>
</protein>